<proteinExistence type="predicted"/>
<protein>
    <submittedName>
        <fullName evidence="1">Uncharacterized protein</fullName>
    </submittedName>
</protein>
<dbReference type="EMBL" id="JAIVFP010000001">
    <property type="protein sequence ID" value="MCI4684748.1"/>
    <property type="molecule type" value="Genomic_DNA"/>
</dbReference>
<evidence type="ECO:0000313" key="2">
    <source>
        <dbReference type="Proteomes" id="UP001139104"/>
    </source>
</evidence>
<dbReference type="Proteomes" id="UP001139104">
    <property type="component" value="Unassembled WGS sequence"/>
</dbReference>
<sequence length="60" mass="6317">MASKQDVAMIWTRDRGVVNMGGGDALAGLTPDDCAALALVRYPDEIRGYGHARQAAIATV</sequence>
<keyword evidence="2" id="KW-1185">Reference proteome</keyword>
<accession>A0ABS9ZAM0</accession>
<name>A0ABS9ZAM0_9HYPH</name>
<reference evidence="1" key="1">
    <citation type="journal article" date="2022" name="ISME J.">
        <title>Identification of active gaseous-alkane degraders at natural gas seeps.</title>
        <authorList>
            <person name="Farhan Ul Haque M."/>
            <person name="Hernandez M."/>
            <person name="Crombie A.T."/>
            <person name="Murrell J.C."/>
        </authorList>
    </citation>
    <scope>NUCLEOTIDE SEQUENCE</scope>
    <source>
        <strain evidence="1">PC2</strain>
    </source>
</reference>
<gene>
    <name evidence="1" type="ORF">K2U94_18580</name>
</gene>
<evidence type="ECO:0000313" key="1">
    <source>
        <dbReference type="EMBL" id="MCI4684748.1"/>
    </source>
</evidence>
<dbReference type="RefSeq" id="WP_243068630.1">
    <property type="nucleotide sequence ID" value="NZ_JAIVFK010000005.1"/>
</dbReference>
<comment type="caution">
    <text evidence="1">The sequence shown here is derived from an EMBL/GenBank/DDBJ whole genome shotgun (WGS) entry which is preliminary data.</text>
</comment>
<organism evidence="1 2">
    <name type="scientific">Candidatus Rhodoblastus alkanivorans</name>
    <dbReference type="NCBI Taxonomy" id="2954117"/>
    <lineage>
        <taxon>Bacteria</taxon>
        <taxon>Pseudomonadati</taxon>
        <taxon>Pseudomonadota</taxon>
        <taxon>Alphaproteobacteria</taxon>
        <taxon>Hyphomicrobiales</taxon>
        <taxon>Rhodoblastaceae</taxon>
        <taxon>Rhodoblastus</taxon>
    </lineage>
</organism>